<reference evidence="1" key="1">
    <citation type="submission" date="2021-05" db="EMBL/GenBank/DDBJ databases">
        <authorList>
            <person name="Pietrasiak N."/>
            <person name="Ward R."/>
            <person name="Stajich J.E."/>
            <person name="Kurbessoian T."/>
        </authorList>
    </citation>
    <scope>NUCLEOTIDE SEQUENCE</scope>
    <source>
        <strain evidence="1">JT2-VF2</strain>
    </source>
</reference>
<dbReference type="AlphaFoldDB" id="A0A951Q3X4"/>
<dbReference type="EMBL" id="JAHHHN010000026">
    <property type="protein sequence ID" value="MBW4564802.1"/>
    <property type="molecule type" value="Genomic_DNA"/>
</dbReference>
<comment type="caution">
    <text evidence="1">The sequence shown here is derived from an EMBL/GenBank/DDBJ whole genome shotgun (WGS) entry which is preliminary data.</text>
</comment>
<protein>
    <submittedName>
        <fullName evidence="1">Uncharacterized protein</fullName>
    </submittedName>
</protein>
<gene>
    <name evidence="1" type="ORF">KME32_27490</name>
</gene>
<accession>A0A951Q3X4</accession>
<dbReference type="Proteomes" id="UP000715781">
    <property type="component" value="Unassembled WGS sequence"/>
</dbReference>
<sequence length="45" mass="4666">MSNSEYVAAATEMLNTNAQQQITLEELAACVGLSASAIIPILNGN</sequence>
<organism evidence="1 2">
    <name type="scientific">Mojavia pulchra JT2-VF2</name>
    <dbReference type="NCBI Taxonomy" id="287848"/>
    <lineage>
        <taxon>Bacteria</taxon>
        <taxon>Bacillati</taxon>
        <taxon>Cyanobacteriota</taxon>
        <taxon>Cyanophyceae</taxon>
        <taxon>Nostocales</taxon>
        <taxon>Nostocaceae</taxon>
    </lineage>
</organism>
<name>A0A951Q3X4_9NOST</name>
<evidence type="ECO:0000313" key="1">
    <source>
        <dbReference type="EMBL" id="MBW4564802.1"/>
    </source>
</evidence>
<reference evidence="1" key="2">
    <citation type="journal article" date="2022" name="Microbiol. Resour. Announc.">
        <title>Metagenome Sequencing to Explore Phylogenomics of Terrestrial Cyanobacteria.</title>
        <authorList>
            <person name="Ward R.D."/>
            <person name="Stajich J.E."/>
            <person name="Johansen J.R."/>
            <person name="Huntemann M."/>
            <person name="Clum A."/>
            <person name="Foster B."/>
            <person name="Foster B."/>
            <person name="Roux S."/>
            <person name="Palaniappan K."/>
            <person name="Varghese N."/>
            <person name="Mukherjee S."/>
            <person name="Reddy T.B.K."/>
            <person name="Daum C."/>
            <person name="Copeland A."/>
            <person name="Chen I.A."/>
            <person name="Ivanova N.N."/>
            <person name="Kyrpides N.C."/>
            <person name="Shapiro N."/>
            <person name="Eloe-Fadrosh E.A."/>
            <person name="Pietrasiak N."/>
        </authorList>
    </citation>
    <scope>NUCLEOTIDE SEQUENCE</scope>
    <source>
        <strain evidence="1">JT2-VF2</strain>
    </source>
</reference>
<proteinExistence type="predicted"/>
<evidence type="ECO:0000313" key="2">
    <source>
        <dbReference type="Proteomes" id="UP000715781"/>
    </source>
</evidence>